<reference evidence="2 3" key="1">
    <citation type="submission" date="2015-09" db="EMBL/GenBank/DDBJ databases">
        <authorList>
            <person name="Xu Y."/>
            <person name="Nagy A."/>
            <person name="Liu N.T."/>
            <person name="Nou X."/>
        </authorList>
    </citation>
    <scope>NUCLEOTIDE SEQUENCE [LARGE SCALE GENOMIC DNA]</scope>
    <source>
        <strain evidence="2 3">FC1138</strain>
    </source>
</reference>
<feature type="region of interest" description="Disordered" evidence="1">
    <location>
        <begin position="1"/>
        <end position="23"/>
    </location>
</feature>
<sequence length="42" mass="5179">MGLWKKAHRLKAKRENERRIREEQPRINASPDIRLAHHLFYL</sequence>
<protein>
    <submittedName>
        <fullName evidence="2">Uncharacterized protein</fullName>
    </submittedName>
</protein>
<organism evidence="2 3">
    <name type="scientific">Ralstonia insidiosa</name>
    <dbReference type="NCBI Taxonomy" id="190721"/>
    <lineage>
        <taxon>Bacteria</taxon>
        <taxon>Pseudomonadati</taxon>
        <taxon>Pseudomonadota</taxon>
        <taxon>Betaproteobacteria</taxon>
        <taxon>Burkholderiales</taxon>
        <taxon>Burkholderiaceae</taxon>
        <taxon>Ralstonia</taxon>
    </lineage>
</organism>
<proteinExistence type="predicted"/>
<accession>A0AAC9FR35</accession>
<dbReference type="KEGG" id="rin:ACS15_0659"/>
<feature type="compositionally biased region" description="Basic and acidic residues" evidence="1">
    <location>
        <begin position="13"/>
        <end position="23"/>
    </location>
</feature>
<dbReference type="AlphaFoldDB" id="A0AAC9FR35"/>
<evidence type="ECO:0000313" key="3">
    <source>
        <dbReference type="Proteomes" id="UP000077927"/>
    </source>
</evidence>
<dbReference type="Proteomes" id="UP000077927">
    <property type="component" value="Chromosome 1"/>
</dbReference>
<evidence type="ECO:0000313" key="2">
    <source>
        <dbReference type="EMBL" id="ANH73447.1"/>
    </source>
</evidence>
<feature type="compositionally biased region" description="Basic residues" evidence="1">
    <location>
        <begin position="1"/>
        <end position="12"/>
    </location>
</feature>
<name>A0AAC9FR35_9RALS</name>
<gene>
    <name evidence="2" type="ORF">ACS15_0659</name>
</gene>
<evidence type="ECO:0000256" key="1">
    <source>
        <dbReference type="SAM" id="MobiDB-lite"/>
    </source>
</evidence>
<dbReference type="EMBL" id="CP012605">
    <property type="protein sequence ID" value="ANH73447.1"/>
    <property type="molecule type" value="Genomic_DNA"/>
</dbReference>